<dbReference type="InterPro" id="IPR053790">
    <property type="entry name" value="P5CR-like_CS"/>
</dbReference>
<comment type="caution">
    <text evidence="4">The sequence shown here is derived from an EMBL/GenBank/DDBJ whole genome shotgun (WGS) entry which is preliminary data.</text>
</comment>
<dbReference type="Gene3D" id="1.10.3730.10">
    <property type="entry name" value="ProC C-terminal domain-like"/>
    <property type="match status" value="1"/>
</dbReference>
<dbReference type="NCBIfam" id="NF005814">
    <property type="entry name" value="PRK07680.1"/>
    <property type="match status" value="1"/>
</dbReference>
<sequence length="281" mass="31871">MRIGIIGTGNMGTILTEAFIDSQATPQNHVHITNRTIEKALQLKEKYPDIHVEETNEEVVSNSDVIFLCVKPLDTFPLLEKINHLLTKEKCLISITSPVDVEQLERYVQCSCIRVIPSITNRSLAGGCLITYGSHCSDKWKETMKHFISHIGKPVEIGQQYTRVASDIVSCGPAFFSFIIQKFIHAAVKETQISENLATTLAQEMLVGMGTLIEKGYYTLPTLQEKVSVKGGVTGKGIEILENYQIEEMFRRVYKATQKKYNEDRDHIMKQFNFYDNHYST</sequence>
<proteinExistence type="inferred from homology"/>
<gene>
    <name evidence="4" type="primary">comER</name>
    <name evidence="4" type="ORF">OEV82_00585</name>
</gene>
<dbReference type="PANTHER" id="PTHR11645:SF51">
    <property type="entry name" value="COME OPERON PROTEIN 4"/>
    <property type="match status" value="1"/>
</dbReference>
<dbReference type="Pfam" id="PF03807">
    <property type="entry name" value="F420_oxidored"/>
    <property type="match status" value="1"/>
</dbReference>
<dbReference type="SUPFAM" id="SSF51735">
    <property type="entry name" value="NAD(P)-binding Rossmann-fold domains"/>
    <property type="match status" value="1"/>
</dbReference>
<feature type="domain" description="Pyrroline-5-carboxylate reductase dimerisation" evidence="3">
    <location>
        <begin position="162"/>
        <end position="263"/>
    </location>
</feature>
<reference evidence="4 5" key="1">
    <citation type="submission" date="2022-10" db="EMBL/GenBank/DDBJ databases">
        <title>Description of Fervidibacillus gen. nov. in the family Fervidibacillaceae fam. nov. with two species, Fervidibacillus albus sp. nov., and Fervidibacillus halotolerans sp. nov., isolated from tidal flat sediments.</title>
        <authorList>
            <person name="Kwon K.K."/>
            <person name="Yang S.-H."/>
        </authorList>
    </citation>
    <scope>NUCLEOTIDE SEQUENCE [LARGE SCALE GENOMIC DNA]</scope>
    <source>
        <strain evidence="4 5">DSM 23332</strain>
    </source>
</reference>
<dbReference type="RefSeq" id="WP_263060672.1">
    <property type="nucleotide sequence ID" value="NZ_JAOUSE010000001.1"/>
</dbReference>
<dbReference type="InterPro" id="IPR036291">
    <property type="entry name" value="NAD(P)-bd_dom_sf"/>
</dbReference>
<dbReference type="Pfam" id="PF14748">
    <property type="entry name" value="P5CR_dimer"/>
    <property type="match status" value="1"/>
</dbReference>
<protein>
    <submittedName>
        <fullName evidence="4">Late competence protein ComER</fullName>
    </submittedName>
</protein>
<feature type="domain" description="Pyrroline-5-carboxylate reductase catalytic N-terminal" evidence="2">
    <location>
        <begin position="2"/>
        <end position="97"/>
    </location>
</feature>
<evidence type="ECO:0000313" key="4">
    <source>
        <dbReference type="EMBL" id="MCU9592947.1"/>
    </source>
</evidence>
<name>A0ABT2WBT4_9BACI</name>
<dbReference type="InterPro" id="IPR029036">
    <property type="entry name" value="P5CR_dimer"/>
</dbReference>
<dbReference type="PIRSF" id="PIRSF000193">
    <property type="entry name" value="Pyrrol-5-carb_rd"/>
    <property type="match status" value="1"/>
</dbReference>
<evidence type="ECO:0000256" key="1">
    <source>
        <dbReference type="ARBA" id="ARBA00005525"/>
    </source>
</evidence>
<dbReference type="InterPro" id="IPR028939">
    <property type="entry name" value="P5C_Rdtase_cat_N"/>
</dbReference>
<dbReference type="Gene3D" id="3.40.50.720">
    <property type="entry name" value="NAD(P)-binding Rossmann-like Domain"/>
    <property type="match status" value="1"/>
</dbReference>
<dbReference type="PROSITE" id="PS00521">
    <property type="entry name" value="P5CR"/>
    <property type="match status" value="1"/>
</dbReference>
<evidence type="ECO:0000259" key="2">
    <source>
        <dbReference type="Pfam" id="PF03807"/>
    </source>
</evidence>
<organism evidence="4 5">
    <name type="scientific">Pallidibacillus thermolactis</name>
    <dbReference type="NCBI Taxonomy" id="251051"/>
    <lineage>
        <taxon>Bacteria</taxon>
        <taxon>Bacillati</taxon>
        <taxon>Bacillota</taxon>
        <taxon>Bacilli</taxon>
        <taxon>Bacillales</taxon>
        <taxon>Bacillaceae</taxon>
        <taxon>Pallidibacillus</taxon>
    </lineage>
</organism>
<dbReference type="EMBL" id="JAOUSE010000001">
    <property type="protein sequence ID" value="MCU9592947.1"/>
    <property type="molecule type" value="Genomic_DNA"/>
</dbReference>
<dbReference type="SUPFAM" id="SSF48179">
    <property type="entry name" value="6-phosphogluconate dehydrogenase C-terminal domain-like"/>
    <property type="match status" value="1"/>
</dbReference>
<evidence type="ECO:0000259" key="3">
    <source>
        <dbReference type="Pfam" id="PF14748"/>
    </source>
</evidence>
<evidence type="ECO:0000313" key="5">
    <source>
        <dbReference type="Proteomes" id="UP001208656"/>
    </source>
</evidence>
<accession>A0ABT2WBT4</accession>
<comment type="similarity">
    <text evidence="1">Belongs to the pyrroline-5-carboxylate reductase family.</text>
</comment>
<dbReference type="InterPro" id="IPR008927">
    <property type="entry name" value="6-PGluconate_DH-like_C_sf"/>
</dbReference>
<dbReference type="Proteomes" id="UP001208656">
    <property type="component" value="Unassembled WGS sequence"/>
</dbReference>
<keyword evidence="5" id="KW-1185">Reference proteome</keyword>
<dbReference type="PANTHER" id="PTHR11645">
    <property type="entry name" value="PYRROLINE-5-CARBOXYLATE REDUCTASE"/>
    <property type="match status" value="1"/>
</dbReference>
<dbReference type="InterPro" id="IPR000304">
    <property type="entry name" value="Pyrroline-COOH_reductase"/>
</dbReference>